<gene>
    <name evidence="10" type="ORF">HY04_12875</name>
    <name evidence="11" type="ORF">NCTC13489_01004</name>
</gene>
<dbReference type="Pfam" id="PF12950">
    <property type="entry name" value="TaqI_C"/>
    <property type="match status" value="1"/>
</dbReference>
<protein>
    <recommendedName>
        <fullName evidence="1">site-specific DNA-methyltransferase (adenine-specific)</fullName>
        <ecNumber evidence="1">2.1.1.72</ecNumber>
    </recommendedName>
</protein>
<dbReference type="OrthoDB" id="32195at2"/>
<name>A0A3S4WRW5_9FLAO</name>
<evidence type="ECO:0000256" key="6">
    <source>
        <dbReference type="ARBA" id="ARBA00023125"/>
    </source>
</evidence>
<dbReference type="Gene3D" id="3.40.50.150">
    <property type="entry name" value="Vaccinia Virus protein VP39"/>
    <property type="match status" value="1"/>
</dbReference>
<evidence type="ECO:0000256" key="2">
    <source>
        <dbReference type="ARBA" id="ARBA00022603"/>
    </source>
</evidence>
<dbReference type="GO" id="GO:0009007">
    <property type="term" value="F:site-specific DNA-methyltransferase (adenine-specific) activity"/>
    <property type="evidence" value="ECO:0007669"/>
    <property type="project" value="UniProtKB-EC"/>
</dbReference>
<keyword evidence="5" id="KW-0680">Restriction system</keyword>
<dbReference type="Proteomes" id="UP000028349">
    <property type="component" value="Unassembled WGS sequence"/>
</dbReference>
<evidence type="ECO:0000313" key="10">
    <source>
        <dbReference type="EMBL" id="KEY19297.1"/>
    </source>
</evidence>
<evidence type="ECO:0000313" key="13">
    <source>
        <dbReference type="Proteomes" id="UP000270036"/>
    </source>
</evidence>
<reference evidence="11 13" key="2">
    <citation type="submission" date="2018-12" db="EMBL/GenBank/DDBJ databases">
        <authorList>
            <consortium name="Pathogen Informatics"/>
        </authorList>
    </citation>
    <scope>NUCLEOTIDE SEQUENCE [LARGE SCALE GENOMIC DNA]</scope>
    <source>
        <strain evidence="11 13">NCTC13489</strain>
    </source>
</reference>
<proteinExistence type="predicted"/>
<dbReference type="Proteomes" id="UP000270036">
    <property type="component" value="Chromosome"/>
</dbReference>
<sequence length="1152" mass="135279">MEIKELKKLLQEPYSNANWKILLTHVFTNVDFLARPKIIPTTDSRVKELKQYGTVRLSDGKNLALFELTLNDNVNLINNRVGLNELVNKHIDQYNHHGILSIFEQGKEDYRFTFTAKNTEFDEEQGFVNTFTDTKRFTYILGANESCRTAAERFDTLSKIPKKTIEEVEDAFNVEKLSKKFFKEYIEQFDKMVDFLKSKPTYFQAVFNGNESTARNYVKRFMGRLVFLKFIQKKGWLGVPTSESGWENGDFQFLENQFKNFKHKEVFVSQFLNPLFYEALDVGDRTNDEFQNRGYKIPYLSGGLFDNDYPVENRVDFEVKYLTNLFDFFERYNFTIDENDLHDKEVGIDPEMLGHIFENLLEDNKDKGAFYTPKEIVRYMCQESLKEYLKTHLEKVKLWPKSEEKSRELTESIANFVEKKETSALLKFDREIAIALRDVKICDPAIGSGAFPMGLLNEIFTMMKNLHEASPDIVGKVWNMKDEKWQPNVVKENIIKNSIYGVDIEAGAVDIARLRFWLSLVLEEQEPKPLPHLDYKIVVGNSLVSKLGDTIIDIDWDADERTKGLFESDFLENQKNILNKITEKQIKAFDPNSDDEKLSIEIKNLKIDLLINQLSLLIENTVLHKPPNPADKKFKELNAIWLDVQGWKKQIKELEYLKKQKDKDLQFFDWRLDFAEVMNPKINENAGFDIVIGNPPYLGDKGHKEVFRPVMQCQFGFKYYKGQMDLFYYFFHKGIDLLKSKANLHFITTNYFITANGAIKLRKDFKERTSIKKIINFNELRIFETALGQHNMITFLTKEFAPKSIAEVYVSNGKQLFNLKTIRKFINKELETANYYSEKNENLYETEQNYIRLIANNATENINEIFYKIKLNTYNLSDKFFINAGIGVTIGKLSSKYIIDYPDLDIEAGDGVFVVNHKESKFIEKDILKPFIKNSDIEHYFYNLNEDKLIYLTRLDNIDDFNETKKHLLKFIKILKDQVISYEEKFPWYALNRPRTRDIFDDTDKIVLPYRAKNNYFAYSNEPVYGSRDVLYIRKKEKSQNIKSLLALLNSKLIYFWLYHKGKRKGEILEMVQTPISEIPIPKFNLKTEKILEETINLILSERKNSQKICNFKSNIDNLVYKIYNLTFEEALIIEPELEERLSEAEYNALVI</sequence>
<dbReference type="EC" id="2.1.1.72" evidence="1"/>
<accession>A0A3S4WRW5</accession>
<dbReference type="GO" id="GO:0032259">
    <property type="term" value="P:methylation"/>
    <property type="evidence" value="ECO:0007669"/>
    <property type="project" value="UniProtKB-KW"/>
</dbReference>
<dbReference type="KEGG" id="cant:NCTC13489_01004"/>
<evidence type="ECO:0000256" key="7">
    <source>
        <dbReference type="ARBA" id="ARBA00047942"/>
    </source>
</evidence>
<comment type="catalytic activity">
    <reaction evidence="7">
        <text>a 2'-deoxyadenosine in DNA + S-adenosyl-L-methionine = an N(6)-methyl-2'-deoxyadenosine in DNA + S-adenosyl-L-homocysteine + H(+)</text>
        <dbReference type="Rhea" id="RHEA:15197"/>
        <dbReference type="Rhea" id="RHEA-COMP:12418"/>
        <dbReference type="Rhea" id="RHEA-COMP:12419"/>
        <dbReference type="ChEBI" id="CHEBI:15378"/>
        <dbReference type="ChEBI" id="CHEBI:57856"/>
        <dbReference type="ChEBI" id="CHEBI:59789"/>
        <dbReference type="ChEBI" id="CHEBI:90615"/>
        <dbReference type="ChEBI" id="CHEBI:90616"/>
        <dbReference type="EC" id="2.1.1.72"/>
    </reaction>
</comment>
<dbReference type="SUPFAM" id="SSF53335">
    <property type="entry name" value="S-adenosyl-L-methionine-dependent methyltransferases"/>
    <property type="match status" value="1"/>
</dbReference>
<keyword evidence="11" id="KW-0378">Hydrolase</keyword>
<keyword evidence="2" id="KW-0489">Methyltransferase</keyword>
<evidence type="ECO:0000313" key="12">
    <source>
        <dbReference type="Proteomes" id="UP000028349"/>
    </source>
</evidence>
<evidence type="ECO:0000256" key="5">
    <source>
        <dbReference type="ARBA" id="ARBA00022747"/>
    </source>
</evidence>
<evidence type="ECO:0000256" key="1">
    <source>
        <dbReference type="ARBA" id="ARBA00011900"/>
    </source>
</evidence>
<dbReference type="InterPro" id="IPR029063">
    <property type="entry name" value="SAM-dependent_MTases_sf"/>
</dbReference>
<feature type="domain" description="TaqI-like C-terminal specificity" evidence="9">
    <location>
        <begin position="992"/>
        <end position="1081"/>
    </location>
</feature>
<keyword evidence="4" id="KW-0949">S-adenosyl-L-methionine</keyword>
<dbReference type="PANTHER" id="PTHR33841:SF1">
    <property type="entry name" value="DNA METHYLTRANSFERASE A"/>
    <property type="match status" value="1"/>
</dbReference>
<dbReference type="PROSITE" id="PS00092">
    <property type="entry name" value="N6_MTASE"/>
    <property type="match status" value="1"/>
</dbReference>
<keyword evidence="6" id="KW-0238">DNA-binding</keyword>
<keyword evidence="3" id="KW-0808">Transferase</keyword>
<dbReference type="GO" id="GO:0009307">
    <property type="term" value="P:DNA restriction-modification system"/>
    <property type="evidence" value="ECO:0007669"/>
    <property type="project" value="UniProtKB-KW"/>
</dbReference>
<keyword evidence="12" id="KW-1185">Reference proteome</keyword>
<dbReference type="InterPro" id="IPR025931">
    <property type="entry name" value="TaqI_C"/>
</dbReference>
<feature type="domain" description="Type II methyltransferase M.TaqI-like" evidence="8">
    <location>
        <begin position="497"/>
        <end position="783"/>
    </location>
</feature>
<dbReference type="EMBL" id="JPEP01000002">
    <property type="protein sequence ID" value="KEY19297.1"/>
    <property type="molecule type" value="Genomic_DNA"/>
</dbReference>
<dbReference type="EMBL" id="LR134441">
    <property type="protein sequence ID" value="VEH98515.1"/>
    <property type="molecule type" value="Genomic_DNA"/>
</dbReference>
<dbReference type="AlphaFoldDB" id="A0A3S4WRW5"/>
<dbReference type="PRINTS" id="PR00507">
    <property type="entry name" value="N12N6MTFRASE"/>
</dbReference>
<dbReference type="GO" id="GO:0003677">
    <property type="term" value="F:DNA binding"/>
    <property type="evidence" value="ECO:0007669"/>
    <property type="project" value="UniProtKB-KW"/>
</dbReference>
<evidence type="ECO:0000313" key="11">
    <source>
        <dbReference type="EMBL" id="VEH98515.1"/>
    </source>
</evidence>
<evidence type="ECO:0000259" key="8">
    <source>
        <dbReference type="Pfam" id="PF07669"/>
    </source>
</evidence>
<evidence type="ECO:0000256" key="4">
    <source>
        <dbReference type="ARBA" id="ARBA00022691"/>
    </source>
</evidence>
<dbReference type="STRING" id="266748.HY04_12875"/>
<evidence type="ECO:0000259" key="9">
    <source>
        <dbReference type="Pfam" id="PF12950"/>
    </source>
</evidence>
<dbReference type="InterPro" id="IPR050953">
    <property type="entry name" value="N4_N6_ade-DNA_methylase"/>
</dbReference>
<dbReference type="Pfam" id="PF07669">
    <property type="entry name" value="Eco57I"/>
    <property type="match status" value="1"/>
</dbReference>
<organism evidence="11 13">
    <name type="scientific">Kaistella antarctica</name>
    <dbReference type="NCBI Taxonomy" id="266748"/>
    <lineage>
        <taxon>Bacteria</taxon>
        <taxon>Pseudomonadati</taxon>
        <taxon>Bacteroidota</taxon>
        <taxon>Flavobacteriia</taxon>
        <taxon>Flavobacteriales</taxon>
        <taxon>Weeksellaceae</taxon>
        <taxon>Chryseobacterium group</taxon>
        <taxon>Kaistella</taxon>
    </lineage>
</organism>
<dbReference type="InterPro" id="IPR011639">
    <property type="entry name" value="MethylTrfase_TaqI-like_dom"/>
</dbReference>
<dbReference type="InterPro" id="IPR002052">
    <property type="entry name" value="DNA_methylase_N6_adenine_CS"/>
</dbReference>
<reference evidence="10 12" key="1">
    <citation type="submission" date="2014-07" db="EMBL/GenBank/DDBJ databases">
        <authorList>
            <person name="Pisani N.G."/>
            <person name="Newman J.D."/>
        </authorList>
    </citation>
    <scope>NUCLEOTIDE SEQUENCE [LARGE SCALE GENOMIC DNA]</scope>
    <source>
        <strain evidence="10 12">LMG 24720</strain>
    </source>
</reference>
<dbReference type="PANTHER" id="PTHR33841">
    <property type="entry name" value="DNA METHYLTRANSFERASE YEEA-RELATED"/>
    <property type="match status" value="1"/>
</dbReference>
<evidence type="ECO:0000256" key="3">
    <source>
        <dbReference type="ARBA" id="ARBA00022679"/>
    </source>
</evidence>
<dbReference type="REBASE" id="289371">
    <property type="entry name" value="Can13489ORF1004P"/>
</dbReference>
<dbReference type="RefSeq" id="WP_034720304.1">
    <property type="nucleotide sequence ID" value="NZ_FOIX01000003.1"/>
</dbReference>
<dbReference type="GO" id="GO:0016787">
    <property type="term" value="F:hydrolase activity"/>
    <property type="evidence" value="ECO:0007669"/>
    <property type="project" value="UniProtKB-KW"/>
</dbReference>